<dbReference type="AlphaFoldDB" id="A0A1H9CZ51"/>
<dbReference type="RefSeq" id="WP_091468660.1">
    <property type="nucleotide sequence ID" value="NZ_FOEI01000005.1"/>
</dbReference>
<proteinExistence type="predicted"/>
<accession>A0A1H9CZ51</accession>
<reference evidence="2 3" key="1">
    <citation type="submission" date="2016-10" db="EMBL/GenBank/DDBJ databases">
        <authorList>
            <person name="de Groot N.N."/>
        </authorList>
    </citation>
    <scope>NUCLEOTIDE SEQUENCE [LARGE SCALE GENOMIC DNA]</scope>
    <source>
        <strain evidence="2 3">DSM 27078</strain>
    </source>
</reference>
<evidence type="ECO:0000256" key="1">
    <source>
        <dbReference type="SAM" id="SignalP"/>
    </source>
</evidence>
<organism evidence="2 3">
    <name type="scientific">Flavobacterium urocaniciphilum</name>
    <dbReference type="NCBI Taxonomy" id="1299341"/>
    <lineage>
        <taxon>Bacteria</taxon>
        <taxon>Pseudomonadati</taxon>
        <taxon>Bacteroidota</taxon>
        <taxon>Flavobacteriia</taxon>
        <taxon>Flavobacteriales</taxon>
        <taxon>Flavobacteriaceae</taxon>
        <taxon>Flavobacterium</taxon>
    </lineage>
</organism>
<keyword evidence="1" id="KW-0732">Signal</keyword>
<evidence type="ECO:0000313" key="3">
    <source>
        <dbReference type="Proteomes" id="UP000198648"/>
    </source>
</evidence>
<gene>
    <name evidence="2" type="ORF">SAMN05444005_105172</name>
</gene>
<feature type="signal peptide" evidence="1">
    <location>
        <begin position="1"/>
        <end position="22"/>
    </location>
</feature>
<dbReference type="EMBL" id="FOEI01000005">
    <property type="protein sequence ID" value="SEQ06490.1"/>
    <property type="molecule type" value="Genomic_DNA"/>
</dbReference>
<dbReference type="OrthoDB" id="750023at2"/>
<feature type="chain" id="PRO_5011760867" evidence="1">
    <location>
        <begin position="23"/>
        <end position="244"/>
    </location>
</feature>
<name>A0A1H9CZ51_9FLAO</name>
<dbReference type="STRING" id="1299341.SAMN05444005_105172"/>
<dbReference type="Proteomes" id="UP000198648">
    <property type="component" value="Unassembled WGS sequence"/>
</dbReference>
<protein>
    <submittedName>
        <fullName evidence="2">Uncharacterized protein</fullName>
    </submittedName>
</protein>
<sequence>MRKITFLVASFLVMLNATYAQDARTETDRRGNGNGHGYYGNGHGYGHNNGYYNSYAIDYRDAEPIVFKERNVEFFVFPNGEFDFNTAANSYIPRRGGINTTYGAPNRIEDRGPRGIRIEHDAYGRVRRIGNVFINYDYYGRVKRIGSVYMTYNGFALTRIGGMRIFYNYHGEIVGVSGYVNGYNYGYTYNPCPSGYTGGGHGYDDDYGYDDEDDFYYYKKDGTKEKMKTEDIEAIKRDKAERKK</sequence>
<keyword evidence="3" id="KW-1185">Reference proteome</keyword>
<evidence type="ECO:0000313" key="2">
    <source>
        <dbReference type="EMBL" id="SEQ06490.1"/>
    </source>
</evidence>